<evidence type="ECO:0000313" key="1">
    <source>
        <dbReference type="EMBL" id="MBX68229.1"/>
    </source>
</evidence>
<dbReference type="AlphaFoldDB" id="A0A2P2QMH8"/>
<name>A0A2P2QMH8_RHIMU</name>
<accession>A0A2P2QMH8</accession>
<proteinExistence type="predicted"/>
<organism evidence="1">
    <name type="scientific">Rhizophora mucronata</name>
    <name type="common">Asiatic mangrove</name>
    <dbReference type="NCBI Taxonomy" id="61149"/>
    <lineage>
        <taxon>Eukaryota</taxon>
        <taxon>Viridiplantae</taxon>
        <taxon>Streptophyta</taxon>
        <taxon>Embryophyta</taxon>
        <taxon>Tracheophyta</taxon>
        <taxon>Spermatophyta</taxon>
        <taxon>Magnoliopsida</taxon>
        <taxon>eudicotyledons</taxon>
        <taxon>Gunneridae</taxon>
        <taxon>Pentapetalae</taxon>
        <taxon>rosids</taxon>
        <taxon>fabids</taxon>
        <taxon>Malpighiales</taxon>
        <taxon>Rhizophoraceae</taxon>
        <taxon>Rhizophora</taxon>
    </lineage>
</organism>
<reference evidence="1" key="1">
    <citation type="submission" date="2018-02" db="EMBL/GenBank/DDBJ databases">
        <title>Rhizophora mucronata_Transcriptome.</title>
        <authorList>
            <person name="Meera S.P."/>
            <person name="Sreeshan A."/>
            <person name="Augustine A."/>
        </authorList>
    </citation>
    <scope>NUCLEOTIDE SEQUENCE</scope>
    <source>
        <tissue evidence="1">Leaf</tissue>
    </source>
</reference>
<evidence type="ECO:0008006" key="2">
    <source>
        <dbReference type="Google" id="ProtNLM"/>
    </source>
</evidence>
<protein>
    <recommendedName>
        <fullName evidence="2">Mitochondrial protein</fullName>
    </recommendedName>
</protein>
<dbReference type="EMBL" id="GGEC01087745">
    <property type="protein sequence ID" value="MBX68229.1"/>
    <property type="molecule type" value="Transcribed_RNA"/>
</dbReference>
<sequence>MGTLELEGYSNVDWVGSLNDKRSITRCCVFLGGNLISWKSNN</sequence>